<proteinExistence type="predicted"/>
<evidence type="ECO:0000313" key="2">
    <source>
        <dbReference type="Proteomes" id="UP000036367"/>
    </source>
</evidence>
<dbReference type="AlphaFoldDB" id="A0A0J1BB23"/>
<organism evidence="1 2">
    <name type="scientific">Rhodopirellula islandica</name>
    <dbReference type="NCBI Taxonomy" id="595434"/>
    <lineage>
        <taxon>Bacteria</taxon>
        <taxon>Pseudomonadati</taxon>
        <taxon>Planctomycetota</taxon>
        <taxon>Planctomycetia</taxon>
        <taxon>Pirellulales</taxon>
        <taxon>Pirellulaceae</taxon>
        <taxon>Rhodopirellula</taxon>
    </lineage>
</organism>
<name>A0A0J1BB23_RHOIS</name>
<comment type="caution">
    <text evidence="1">The sequence shown here is derived from an EMBL/GenBank/DDBJ whole genome shotgun (WGS) entry which is preliminary data.</text>
</comment>
<accession>A0A0J1BB23</accession>
<gene>
    <name evidence="1" type="ORF">RISK_004274</name>
</gene>
<dbReference type="STRING" id="595434.RISK_004274"/>
<dbReference type="Proteomes" id="UP000036367">
    <property type="component" value="Unassembled WGS sequence"/>
</dbReference>
<dbReference type="PATRIC" id="fig|595434.4.peg.4053"/>
<evidence type="ECO:0000313" key="1">
    <source>
        <dbReference type="EMBL" id="KLU03867.1"/>
    </source>
</evidence>
<protein>
    <submittedName>
        <fullName evidence="1">Uncharacterized protein</fullName>
    </submittedName>
</protein>
<keyword evidence="2" id="KW-1185">Reference proteome</keyword>
<sequence>MTLMDVILDGNQIAYVGGNDPHAPDCLVRLDSGFTLGFVLDSNAGHGPAGLRSWSIQN</sequence>
<dbReference type="EMBL" id="LECT01000031">
    <property type="protein sequence ID" value="KLU03867.1"/>
    <property type="molecule type" value="Genomic_DNA"/>
</dbReference>
<reference evidence="1" key="1">
    <citation type="submission" date="2015-05" db="EMBL/GenBank/DDBJ databases">
        <title>Permanent draft genome of Rhodopirellula islandicus K833.</title>
        <authorList>
            <person name="Kizina J."/>
            <person name="Richter M."/>
            <person name="Glockner F.O."/>
            <person name="Harder J."/>
        </authorList>
    </citation>
    <scope>NUCLEOTIDE SEQUENCE [LARGE SCALE GENOMIC DNA]</scope>
    <source>
        <strain evidence="1">K833</strain>
    </source>
</reference>